<evidence type="ECO:0000313" key="3">
    <source>
        <dbReference type="Proteomes" id="UP001631993"/>
    </source>
</evidence>
<organism evidence="2 3">
    <name type="scientific">Streptomyces galilaeus</name>
    <dbReference type="NCBI Taxonomy" id="33899"/>
    <lineage>
        <taxon>Bacteria</taxon>
        <taxon>Bacillati</taxon>
        <taxon>Actinomycetota</taxon>
        <taxon>Actinomycetes</taxon>
        <taxon>Kitasatosporales</taxon>
        <taxon>Streptomycetaceae</taxon>
        <taxon>Streptomyces</taxon>
    </lineage>
</organism>
<gene>
    <name evidence="2" type="ORF">ACKI1S_40495</name>
</gene>
<keyword evidence="3" id="KW-1185">Reference proteome</keyword>
<dbReference type="RefSeq" id="WP_150469957.1">
    <property type="nucleotide sequence ID" value="NZ_BMVS01000016.1"/>
</dbReference>
<reference evidence="2 3" key="1">
    <citation type="submission" date="2024-12" db="EMBL/GenBank/DDBJ databases">
        <title>Forecasting of Potato common scab and diversities of Pathogenic streptomyces spp. in china.</title>
        <authorList>
            <person name="Handique U."/>
            <person name="Wu J."/>
        </authorList>
    </citation>
    <scope>NUCLEOTIDE SEQUENCE [LARGE SCALE GENOMIC DNA]</scope>
    <source>
        <strain evidence="2 3">ZRIMU1585</strain>
    </source>
</reference>
<evidence type="ECO:0000259" key="1">
    <source>
        <dbReference type="Pfam" id="PF09511"/>
    </source>
</evidence>
<accession>A0ABW9IVD7</accession>
<proteinExistence type="predicted"/>
<comment type="caution">
    <text evidence="2">The sequence shown here is derived from an EMBL/GenBank/DDBJ whole genome shotgun (WGS) entry which is preliminary data.</text>
</comment>
<dbReference type="GO" id="GO:0016874">
    <property type="term" value="F:ligase activity"/>
    <property type="evidence" value="ECO:0007669"/>
    <property type="project" value="UniProtKB-KW"/>
</dbReference>
<keyword evidence="2" id="KW-0436">Ligase</keyword>
<dbReference type="InterPro" id="IPR019039">
    <property type="entry name" value="T4-Rnl1-like_N"/>
</dbReference>
<name>A0ABW9IVD7_STRGJ</name>
<evidence type="ECO:0000313" key="2">
    <source>
        <dbReference type="EMBL" id="MFM9652398.1"/>
    </source>
</evidence>
<dbReference type="EMBL" id="JBJVNE010000028">
    <property type="protein sequence ID" value="MFM9652398.1"/>
    <property type="molecule type" value="Genomic_DNA"/>
</dbReference>
<dbReference type="Proteomes" id="UP001631993">
    <property type="component" value="Unassembled WGS sequence"/>
</dbReference>
<feature type="domain" description="T4 RNA ligase 1-like N-terminal" evidence="1">
    <location>
        <begin position="54"/>
        <end position="224"/>
    </location>
</feature>
<dbReference type="Pfam" id="PF09511">
    <property type="entry name" value="RNA_lig_T4_1"/>
    <property type="match status" value="1"/>
</dbReference>
<sequence>MLSHIGDLIDPALLARCLDEGFVREQTHPTLPLRILNYTEKAQFEREWNQVTLQCRGLVVDGQGQVLARPYTKFFNYSEHPKDTFSLDDPVVVTDKLDGSLGILYPVPDGGYAIATRGSFASDQARHATKVWEERYAATATIKPGVTYLFEIIFPENRIVCDYGALDDLVLLGGIELATGAPIPASDLAWDGPRVNTFDFATLAEALAAAPRPGAEGFVLRFPGRGDTMIKIKQDDYVALHRIITGLNARAVWERLGTGDTTAEICDGLPDEFHGWVKDVAADLTAQRDAILAEANVQHRLILDTLPEGWTRKEYAALAGRSPLRAWLFQLLDGRDPSARIWHTLRPEGDLRPVNPTTEDNS</sequence>
<protein>
    <submittedName>
        <fullName evidence="2">RNA ligase</fullName>
    </submittedName>
</protein>
<dbReference type="GeneID" id="93766181"/>